<dbReference type="InterPro" id="IPR001451">
    <property type="entry name" value="Hexapep"/>
</dbReference>
<evidence type="ECO:0000256" key="4">
    <source>
        <dbReference type="ARBA" id="ARBA00023315"/>
    </source>
</evidence>
<gene>
    <name evidence="5" type="ORF">F6X38_05600</name>
</gene>
<dbReference type="Proteomes" id="UP000432089">
    <property type="component" value="Unassembled WGS sequence"/>
</dbReference>
<sequence>MRDGQGDPSGIHRDLPREADSLENREDRLNILTWERVAADWEAPAHRARTARLARISDAAIAPTAYVARDAFVLADHLVLGERSWIAGHAIVRGDVEFGTDCSVNPYACISGKVRFGDGVRIASHASVVGFNHSIARTDVPIHAQPVETRGIAVGDDVWIGANAVVLDGVAVGRGAVIAAGAVVTRNVPDRAVVAGSPARVIKERGTPLETLEASPARRAGSSAEGLLRRFGRDAASQWPEVIGRERDDAMDYLSRGATGEKRPALRHLCDAIEIAAGFGGFPEGIDRAATVARLRAAQDPVSGLFPDPYRPRPVRGQERSDDIALYNVLAIGYALEVLDTAPSHPVSAVSGLAPDALCTWLEALPWRDRGWHCGAVVDAIGTALAFDGRYHGLGNRSRETLFGWLALHVDPASGLWSPPGDDGWLQPVNGYYRLVRGSYAQFGLCPPRPDAAIDTVLGHWRLSDGFRQAGWNACNVLDVIYPLWYGLRWTAHRRDEVVRLAAEVIERAAACWEPGRGFAFGAGQQPGLQGTEMWLATLHYAARLIDAEAALPFVPRGVHRTDGAIAG</sequence>
<comment type="caution">
    <text evidence="5">The sequence shown here is derived from an EMBL/GenBank/DDBJ whole genome shotgun (WGS) entry which is preliminary data.</text>
</comment>
<evidence type="ECO:0000313" key="5">
    <source>
        <dbReference type="EMBL" id="KAB0681360.1"/>
    </source>
</evidence>
<protein>
    <submittedName>
        <fullName evidence="5">Acyltransferase</fullName>
    </submittedName>
</protein>
<comment type="similarity">
    <text evidence="1">Belongs to the transferase hexapeptide repeat family.</text>
</comment>
<evidence type="ECO:0000256" key="1">
    <source>
        <dbReference type="ARBA" id="ARBA00007274"/>
    </source>
</evidence>
<dbReference type="CDD" id="cd04647">
    <property type="entry name" value="LbH_MAT_like"/>
    <property type="match status" value="1"/>
</dbReference>
<accession>A0A7V7PRL3</accession>
<keyword evidence="3" id="KW-0677">Repeat</keyword>
<dbReference type="RefSeq" id="WP_150968615.1">
    <property type="nucleotide sequence ID" value="NZ_VZDO01000003.1"/>
</dbReference>
<name>A0A7V7PRL3_9HYPH</name>
<keyword evidence="6" id="KW-1185">Reference proteome</keyword>
<reference evidence="5 6" key="1">
    <citation type="submission" date="2019-09" db="EMBL/GenBank/DDBJ databases">
        <title>YIM 132180 draft genome.</title>
        <authorList>
            <person name="Zhang K."/>
        </authorList>
    </citation>
    <scope>NUCLEOTIDE SEQUENCE [LARGE SCALE GENOMIC DNA]</scope>
    <source>
        <strain evidence="5 6">YIM 132180</strain>
    </source>
</reference>
<dbReference type="PANTHER" id="PTHR43300:SF11">
    <property type="entry name" value="ACETYLTRANSFERASE RV3034C-RELATED"/>
    <property type="match status" value="1"/>
</dbReference>
<dbReference type="EMBL" id="VZDO01000003">
    <property type="protein sequence ID" value="KAB0681360.1"/>
    <property type="molecule type" value="Genomic_DNA"/>
</dbReference>
<keyword evidence="4 5" id="KW-0012">Acyltransferase</keyword>
<evidence type="ECO:0000256" key="2">
    <source>
        <dbReference type="ARBA" id="ARBA00022679"/>
    </source>
</evidence>
<dbReference type="InterPro" id="IPR050179">
    <property type="entry name" value="Trans_hexapeptide_repeat"/>
</dbReference>
<evidence type="ECO:0000313" key="6">
    <source>
        <dbReference type="Proteomes" id="UP000432089"/>
    </source>
</evidence>
<dbReference type="InterPro" id="IPR011004">
    <property type="entry name" value="Trimer_LpxA-like_sf"/>
</dbReference>
<keyword evidence="2 5" id="KW-0808">Transferase</keyword>
<dbReference type="SUPFAM" id="SSF51161">
    <property type="entry name" value="Trimeric LpxA-like enzymes"/>
    <property type="match status" value="1"/>
</dbReference>
<dbReference type="PANTHER" id="PTHR43300">
    <property type="entry name" value="ACETYLTRANSFERASE"/>
    <property type="match status" value="1"/>
</dbReference>
<evidence type="ECO:0000256" key="3">
    <source>
        <dbReference type="ARBA" id="ARBA00022737"/>
    </source>
</evidence>
<dbReference type="PROSITE" id="PS00101">
    <property type="entry name" value="HEXAPEP_TRANSFERASES"/>
    <property type="match status" value="1"/>
</dbReference>
<dbReference type="Gene3D" id="2.160.10.10">
    <property type="entry name" value="Hexapeptide repeat proteins"/>
    <property type="match status" value="1"/>
</dbReference>
<dbReference type="AlphaFoldDB" id="A0A7V7PRL3"/>
<organism evidence="5 6">
    <name type="scientific">Plantimonas leprariae</name>
    <dbReference type="NCBI Taxonomy" id="2615207"/>
    <lineage>
        <taxon>Bacteria</taxon>
        <taxon>Pseudomonadati</taxon>
        <taxon>Pseudomonadota</taxon>
        <taxon>Alphaproteobacteria</taxon>
        <taxon>Hyphomicrobiales</taxon>
        <taxon>Aurantimonadaceae</taxon>
        <taxon>Plantimonas</taxon>
    </lineage>
</organism>
<dbReference type="GO" id="GO:0016746">
    <property type="term" value="F:acyltransferase activity"/>
    <property type="evidence" value="ECO:0007669"/>
    <property type="project" value="UniProtKB-KW"/>
</dbReference>
<dbReference type="Pfam" id="PF00132">
    <property type="entry name" value="Hexapep"/>
    <property type="match status" value="1"/>
</dbReference>
<proteinExistence type="inferred from homology"/>
<dbReference type="InterPro" id="IPR018357">
    <property type="entry name" value="Hexapep_transf_CS"/>
</dbReference>